<keyword evidence="7 9" id="KW-0472">Membrane</keyword>
<name>A0A5C7FCB5_9BACT</name>
<gene>
    <name evidence="10" type="ORF">FUA23_14020</name>
</gene>
<evidence type="ECO:0000313" key="10">
    <source>
        <dbReference type="EMBL" id="TXF88580.1"/>
    </source>
</evidence>
<evidence type="ECO:0000256" key="9">
    <source>
        <dbReference type="SAM" id="Phobius"/>
    </source>
</evidence>
<dbReference type="PANTHER" id="PTHR21716">
    <property type="entry name" value="TRANSMEMBRANE PROTEIN"/>
    <property type="match status" value="1"/>
</dbReference>
<feature type="transmembrane region" description="Helical" evidence="9">
    <location>
        <begin position="60"/>
        <end position="83"/>
    </location>
</feature>
<organism evidence="10 11">
    <name type="scientific">Neolewinella aurantiaca</name>
    <dbReference type="NCBI Taxonomy" id="2602767"/>
    <lineage>
        <taxon>Bacteria</taxon>
        <taxon>Pseudomonadati</taxon>
        <taxon>Bacteroidota</taxon>
        <taxon>Saprospiria</taxon>
        <taxon>Saprospirales</taxon>
        <taxon>Lewinellaceae</taxon>
        <taxon>Neolewinella</taxon>
    </lineage>
</organism>
<comment type="subcellular location">
    <subcellularLocation>
        <location evidence="1">Cell membrane</location>
        <topology evidence="1">Multi-pass membrane protein</topology>
    </subcellularLocation>
</comment>
<reference evidence="10 11" key="1">
    <citation type="submission" date="2019-08" db="EMBL/GenBank/DDBJ databases">
        <title>Lewinella sp. strain SSH13 Genome sequencing and assembly.</title>
        <authorList>
            <person name="Kim I."/>
        </authorList>
    </citation>
    <scope>NUCLEOTIDE SEQUENCE [LARGE SCALE GENOMIC DNA]</scope>
    <source>
        <strain evidence="10 11">SSH13</strain>
    </source>
</reference>
<comment type="similarity">
    <text evidence="2">Belongs to the autoinducer-2 exporter (AI-2E) (TC 2.A.86) family.</text>
</comment>
<evidence type="ECO:0000256" key="6">
    <source>
        <dbReference type="ARBA" id="ARBA00022989"/>
    </source>
</evidence>
<evidence type="ECO:0000256" key="1">
    <source>
        <dbReference type="ARBA" id="ARBA00004651"/>
    </source>
</evidence>
<dbReference type="RefSeq" id="WP_147931380.1">
    <property type="nucleotide sequence ID" value="NZ_VOXD01000021.1"/>
</dbReference>
<feature type="region of interest" description="Disordered" evidence="8">
    <location>
        <begin position="394"/>
        <end position="420"/>
    </location>
</feature>
<keyword evidence="3" id="KW-0813">Transport</keyword>
<evidence type="ECO:0000256" key="7">
    <source>
        <dbReference type="ARBA" id="ARBA00023136"/>
    </source>
</evidence>
<dbReference type="PANTHER" id="PTHR21716:SF53">
    <property type="entry name" value="PERMEASE PERM-RELATED"/>
    <property type="match status" value="1"/>
</dbReference>
<evidence type="ECO:0000256" key="4">
    <source>
        <dbReference type="ARBA" id="ARBA00022475"/>
    </source>
</evidence>
<keyword evidence="4" id="KW-1003">Cell membrane</keyword>
<proteinExistence type="inferred from homology"/>
<keyword evidence="5 9" id="KW-0812">Transmembrane</keyword>
<feature type="transmembrane region" description="Helical" evidence="9">
    <location>
        <begin position="201"/>
        <end position="223"/>
    </location>
</feature>
<dbReference type="OrthoDB" id="9793390at2"/>
<accession>A0A5C7FCB5</accession>
<feature type="compositionally biased region" description="Basic and acidic residues" evidence="8">
    <location>
        <begin position="401"/>
        <end position="410"/>
    </location>
</feature>
<dbReference type="Proteomes" id="UP000321907">
    <property type="component" value="Unassembled WGS sequence"/>
</dbReference>
<dbReference type="EMBL" id="VOXD01000021">
    <property type="protein sequence ID" value="TXF88580.1"/>
    <property type="molecule type" value="Genomic_DNA"/>
</dbReference>
<keyword evidence="11" id="KW-1185">Reference proteome</keyword>
<dbReference type="InterPro" id="IPR002549">
    <property type="entry name" value="AI-2E-like"/>
</dbReference>
<feature type="transmembrane region" description="Helical" evidence="9">
    <location>
        <begin position="229"/>
        <end position="248"/>
    </location>
</feature>
<dbReference type="Pfam" id="PF01594">
    <property type="entry name" value="AI-2E_transport"/>
    <property type="match status" value="1"/>
</dbReference>
<feature type="transmembrane region" description="Helical" evidence="9">
    <location>
        <begin position="255"/>
        <end position="276"/>
    </location>
</feature>
<evidence type="ECO:0000256" key="8">
    <source>
        <dbReference type="SAM" id="MobiDB-lite"/>
    </source>
</evidence>
<evidence type="ECO:0000256" key="5">
    <source>
        <dbReference type="ARBA" id="ARBA00022692"/>
    </source>
</evidence>
<protein>
    <submittedName>
        <fullName evidence="10">AI-2E family transporter</fullName>
    </submittedName>
</protein>
<evidence type="ECO:0000256" key="2">
    <source>
        <dbReference type="ARBA" id="ARBA00009773"/>
    </source>
</evidence>
<evidence type="ECO:0000313" key="11">
    <source>
        <dbReference type="Proteomes" id="UP000321907"/>
    </source>
</evidence>
<feature type="compositionally biased region" description="Polar residues" evidence="8">
    <location>
        <begin position="411"/>
        <end position="420"/>
    </location>
</feature>
<evidence type="ECO:0000256" key="3">
    <source>
        <dbReference type="ARBA" id="ARBA00022448"/>
    </source>
</evidence>
<dbReference type="GO" id="GO:0055085">
    <property type="term" value="P:transmembrane transport"/>
    <property type="evidence" value="ECO:0007669"/>
    <property type="project" value="TreeGrafter"/>
</dbReference>
<feature type="transmembrane region" description="Helical" evidence="9">
    <location>
        <begin position="296"/>
        <end position="325"/>
    </location>
</feature>
<keyword evidence="6 9" id="KW-1133">Transmembrane helix</keyword>
<dbReference type="AlphaFoldDB" id="A0A5C7FCB5"/>
<feature type="transmembrane region" description="Helical" evidence="9">
    <location>
        <begin position="12"/>
        <end position="45"/>
    </location>
</feature>
<dbReference type="GO" id="GO:0005886">
    <property type="term" value="C:plasma membrane"/>
    <property type="evidence" value="ECO:0007669"/>
    <property type="project" value="UniProtKB-SubCell"/>
</dbReference>
<comment type="caution">
    <text evidence="10">The sequence shown here is derived from an EMBL/GenBank/DDBJ whole genome shotgun (WGS) entry which is preliminary data.</text>
</comment>
<sequence>MSNVQFSIQKLAYALICLCIALYVLYIGSGFFVPITFGVLFAFMLKPVCDRIEDVVRSRVLAILLTLLIVGLLIGSIFSFFFIRVSAVVNEADNIVLNLQDTITEVLNRCGAWFGMTSRETTRYFDENFMNSVLEPFPILTSGLTASGYVIGNFLLTILYTFFFLLYRSAFKNFLIGQFGDASQAEGEHTIKEIQHVATDYLSGMLIVMLVLGVLNSLGLWIIGIQYPLVWGFLGALLAIIPYVGTTLGGLLPLLYAIATTTTLWQPAAVVVLYTSVQFVEGNMITPKIVGNSVKINALAAIIALILGAAFWGLAGLVLAIPLLAMLRIILDHIKPLKPIALLLSDDLYDHSDIFLTEFHKPEYRVTSLFNKKNYILTQPRLAKSRKVVNKVSKANPEVITDPKAKKRDSNTSSKEPLVP</sequence>
<feature type="transmembrane region" description="Helical" evidence="9">
    <location>
        <begin position="146"/>
        <end position="167"/>
    </location>
</feature>